<reference evidence="2" key="2">
    <citation type="submission" date="2025-08" db="UniProtKB">
        <authorList>
            <consortium name="RefSeq"/>
        </authorList>
    </citation>
    <scope>IDENTIFICATION</scope>
    <source>
        <tissue evidence="2">Young leaves</tissue>
    </source>
</reference>
<dbReference type="PANTHER" id="PTHR35317:SF35">
    <property type="entry name" value="DUF4219 DOMAIN-CONTAINING PROTEIN"/>
    <property type="match status" value="1"/>
</dbReference>
<gene>
    <name evidence="2" type="primary">LOC113874223</name>
</gene>
<proteinExistence type="predicted"/>
<dbReference type="Pfam" id="PF14223">
    <property type="entry name" value="Retrotran_gag_2"/>
    <property type="match status" value="1"/>
</dbReference>
<name>A0A8B8MKW7_ABRPR</name>
<evidence type="ECO:0000313" key="2">
    <source>
        <dbReference type="RefSeq" id="XP_027368252.1"/>
    </source>
</evidence>
<sequence>MRREYERYEMSNLEIMEQYFSRVTNLVNKMRVYGEDIPESKVVEKILRTILMKFDHMVTTIIESHNTDTMTITELQGSIESHSKPLPVRCGLRTNQAEAGGHVRFRLRLEMPGRGRGVRITNDLLEQMTQVLEALVHDQDAKPAEYRGLSAFTKHNLPKFEGKFDPEGA</sequence>
<dbReference type="KEGG" id="aprc:113874223"/>
<dbReference type="OrthoDB" id="1426680at2759"/>
<dbReference type="RefSeq" id="XP_027368252.1">
    <property type="nucleotide sequence ID" value="XM_027512451.1"/>
</dbReference>
<dbReference type="Proteomes" id="UP000694853">
    <property type="component" value="Unplaced"/>
</dbReference>
<reference evidence="1" key="1">
    <citation type="journal article" date="2019" name="Toxins">
        <title>Detection of Abrin-Like and Prepropulchellin-Like Toxin Genes and Transcripts Using Whole Genome Sequencing and Full-Length Transcript Sequencing of Abrus precatorius.</title>
        <authorList>
            <person name="Hovde B.T."/>
            <person name="Daligault H.E."/>
            <person name="Hanschen E.R."/>
            <person name="Kunde Y.A."/>
            <person name="Johnson M.B."/>
            <person name="Starkenburg S.R."/>
            <person name="Johnson S.L."/>
        </authorList>
    </citation>
    <scope>NUCLEOTIDE SEQUENCE [LARGE SCALE GENOMIC DNA]</scope>
</reference>
<accession>A0A8B8MKW7</accession>
<dbReference type="AlphaFoldDB" id="A0A8B8MKW7"/>
<dbReference type="GeneID" id="113874223"/>
<organism evidence="1 2">
    <name type="scientific">Abrus precatorius</name>
    <name type="common">Indian licorice</name>
    <name type="synonym">Glycine abrus</name>
    <dbReference type="NCBI Taxonomy" id="3816"/>
    <lineage>
        <taxon>Eukaryota</taxon>
        <taxon>Viridiplantae</taxon>
        <taxon>Streptophyta</taxon>
        <taxon>Embryophyta</taxon>
        <taxon>Tracheophyta</taxon>
        <taxon>Spermatophyta</taxon>
        <taxon>Magnoliopsida</taxon>
        <taxon>eudicotyledons</taxon>
        <taxon>Gunneridae</taxon>
        <taxon>Pentapetalae</taxon>
        <taxon>rosids</taxon>
        <taxon>fabids</taxon>
        <taxon>Fabales</taxon>
        <taxon>Fabaceae</taxon>
        <taxon>Papilionoideae</taxon>
        <taxon>50 kb inversion clade</taxon>
        <taxon>NPAAA clade</taxon>
        <taxon>indigoferoid/millettioid clade</taxon>
        <taxon>Abreae</taxon>
        <taxon>Abrus</taxon>
    </lineage>
</organism>
<protein>
    <submittedName>
        <fullName evidence="2">Uncharacterized protein LOC113874223</fullName>
    </submittedName>
</protein>
<dbReference type="PANTHER" id="PTHR35317">
    <property type="entry name" value="OS04G0629600 PROTEIN"/>
    <property type="match status" value="1"/>
</dbReference>
<evidence type="ECO:0000313" key="1">
    <source>
        <dbReference type="Proteomes" id="UP000694853"/>
    </source>
</evidence>
<keyword evidence="1" id="KW-1185">Reference proteome</keyword>